<dbReference type="GO" id="GO:0070006">
    <property type="term" value="F:metalloaminopeptidase activity"/>
    <property type="evidence" value="ECO:0007669"/>
    <property type="project" value="TreeGrafter"/>
</dbReference>
<keyword evidence="2" id="KW-0472">Membrane</keyword>
<dbReference type="Proteomes" id="UP000838878">
    <property type="component" value="Chromosome 5"/>
</dbReference>
<feature type="non-terminal residue" evidence="7">
    <location>
        <position position="854"/>
    </location>
</feature>
<organism evidence="7 8">
    <name type="scientific">Brenthis ino</name>
    <name type="common">lesser marbled fritillary</name>
    <dbReference type="NCBI Taxonomy" id="405034"/>
    <lineage>
        <taxon>Eukaryota</taxon>
        <taxon>Metazoa</taxon>
        <taxon>Ecdysozoa</taxon>
        <taxon>Arthropoda</taxon>
        <taxon>Hexapoda</taxon>
        <taxon>Insecta</taxon>
        <taxon>Pterygota</taxon>
        <taxon>Neoptera</taxon>
        <taxon>Endopterygota</taxon>
        <taxon>Lepidoptera</taxon>
        <taxon>Glossata</taxon>
        <taxon>Ditrysia</taxon>
        <taxon>Papilionoidea</taxon>
        <taxon>Nymphalidae</taxon>
        <taxon>Heliconiinae</taxon>
        <taxon>Argynnini</taxon>
        <taxon>Brenthis</taxon>
    </lineage>
</organism>
<keyword evidence="2" id="KW-1133">Transmembrane helix</keyword>
<feature type="transmembrane region" description="Helical" evidence="2">
    <location>
        <begin position="832"/>
        <end position="851"/>
    </location>
</feature>
<name>A0A8J9YG53_9NEOP</name>
<dbReference type="Gene3D" id="1.10.390.10">
    <property type="entry name" value="Neutral Protease Domain 2"/>
    <property type="match status" value="1"/>
</dbReference>
<dbReference type="Pfam" id="PF11838">
    <property type="entry name" value="ERAP1_C"/>
    <property type="match status" value="1"/>
</dbReference>
<gene>
    <name evidence="7" type="ORF">BINO364_LOCUS10958</name>
</gene>
<dbReference type="SUPFAM" id="SSF63737">
    <property type="entry name" value="Leukotriene A4 hydrolase N-terminal domain"/>
    <property type="match status" value="1"/>
</dbReference>
<keyword evidence="2" id="KW-0812">Transmembrane</keyword>
<evidence type="ECO:0000256" key="2">
    <source>
        <dbReference type="SAM" id="Phobius"/>
    </source>
</evidence>
<evidence type="ECO:0000259" key="6">
    <source>
        <dbReference type="Pfam" id="PF17900"/>
    </source>
</evidence>
<evidence type="ECO:0000313" key="8">
    <source>
        <dbReference type="Proteomes" id="UP000838878"/>
    </source>
</evidence>
<evidence type="ECO:0008006" key="9">
    <source>
        <dbReference type="Google" id="ProtNLM"/>
    </source>
</evidence>
<dbReference type="PANTHER" id="PTHR11533">
    <property type="entry name" value="PROTEASE M1 ZINC METALLOPROTEASE"/>
    <property type="match status" value="1"/>
</dbReference>
<dbReference type="Gene3D" id="2.60.40.1730">
    <property type="entry name" value="tricorn interacting facor f3 domain"/>
    <property type="match status" value="1"/>
</dbReference>
<evidence type="ECO:0000256" key="3">
    <source>
        <dbReference type="SAM" id="SignalP"/>
    </source>
</evidence>
<dbReference type="GO" id="GO:0016020">
    <property type="term" value="C:membrane"/>
    <property type="evidence" value="ECO:0007669"/>
    <property type="project" value="TreeGrafter"/>
</dbReference>
<dbReference type="SUPFAM" id="SSF55486">
    <property type="entry name" value="Metalloproteases ('zincins'), catalytic domain"/>
    <property type="match status" value="1"/>
</dbReference>
<dbReference type="OrthoDB" id="6584069at2759"/>
<evidence type="ECO:0000313" key="7">
    <source>
        <dbReference type="EMBL" id="CAH0725370.1"/>
    </source>
</evidence>
<keyword evidence="8" id="KW-1185">Reference proteome</keyword>
<protein>
    <recommendedName>
        <fullName evidence="9">Aminopeptidase</fullName>
    </recommendedName>
</protein>
<dbReference type="GO" id="GO:0008270">
    <property type="term" value="F:zinc ion binding"/>
    <property type="evidence" value="ECO:0007669"/>
    <property type="project" value="InterPro"/>
</dbReference>
<dbReference type="InterPro" id="IPR042097">
    <property type="entry name" value="Aminopeptidase_N-like_N_sf"/>
</dbReference>
<comment type="similarity">
    <text evidence="1">Belongs to the peptidase M1 family.</text>
</comment>
<feature type="chain" id="PRO_5035480570" description="Aminopeptidase" evidence="3">
    <location>
        <begin position="17"/>
        <end position="854"/>
    </location>
</feature>
<dbReference type="AlphaFoldDB" id="A0A8J9YG53"/>
<keyword evidence="3" id="KW-0732">Signal</keyword>
<feature type="domain" description="Peptidase M1 membrane alanine aminopeptidase" evidence="4">
    <location>
        <begin position="289"/>
        <end position="493"/>
    </location>
</feature>
<dbReference type="InterPro" id="IPR014782">
    <property type="entry name" value="Peptidase_M1_dom"/>
</dbReference>
<dbReference type="GO" id="GO:0043171">
    <property type="term" value="P:peptide catabolic process"/>
    <property type="evidence" value="ECO:0007669"/>
    <property type="project" value="TreeGrafter"/>
</dbReference>
<evidence type="ECO:0000256" key="1">
    <source>
        <dbReference type="ARBA" id="ARBA00010136"/>
    </source>
</evidence>
<dbReference type="GO" id="GO:0042277">
    <property type="term" value="F:peptide binding"/>
    <property type="evidence" value="ECO:0007669"/>
    <property type="project" value="TreeGrafter"/>
</dbReference>
<reference evidence="7" key="1">
    <citation type="submission" date="2021-12" db="EMBL/GenBank/DDBJ databases">
        <authorList>
            <person name="Martin H S."/>
        </authorList>
    </citation>
    <scope>NUCLEOTIDE SEQUENCE</scope>
</reference>
<dbReference type="InterPro" id="IPR045357">
    <property type="entry name" value="Aminopeptidase_N-like_N"/>
</dbReference>
<feature type="domain" description="Aminopeptidase N-like N-terminal" evidence="6">
    <location>
        <begin position="30"/>
        <end position="188"/>
    </location>
</feature>
<feature type="signal peptide" evidence="3">
    <location>
        <begin position="1"/>
        <end position="16"/>
    </location>
</feature>
<dbReference type="Gene3D" id="1.25.50.20">
    <property type="match status" value="1"/>
</dbReference>
<dbReference type="PANTHER" id="PTHR11533:SF299">
    <property type="entry name" value="AMINOPEPTIDASE"/>
    <property type="match status" value="1"/>
</dbReference>
<proteinExistence type="inferred from homology"/>
<evidence type="ECO:0000259" key="4">
    <source>
        <dbReference type="Pfam" id="PF01433"/>
    </source>
</evidence>
<feature type="domain" description="ERAP1-like C-terminal" evidence="5">
    <location>
        <begin position="586"/>
        <end position="776"/>
    </location>
</feature>
<dbReference type="GO" id="GO:0005737">
    <property type="term" value="C:cytoplasm"/>
    <property type="evidence" value="ECO:0007669"/>
    <property type="project" value="TreeGrafter"/>
</dbReference>
<dbReference type="Pfam" id="PF17900">
    <property type="entry name" value="Peptidase_M1_N"/>
    <property type="match status" value="1"/>
</dbReference>
<dbReference type="InterPro" id="IPR024571">
    <property type="entry name" value="ERAP1-like_C_dom"/>
</dbReference>
<dbReference type="InterPro" id="IPR027268">
    <property type="entry name" value="Peptidase_M4/M1_CTD_sf"/>
</dbReference>
<evidence type="ECO:0000259" key="5">
    <source>
        <dbReference type="Pfam" id="PF11838"/>
    </source>
</evidence>
<dbReference type="Gene3D" id="2.60.40.1910">
    <property type="match status" value="1"/>
</dbReference>
<dbReference type="EMBL" id="OV170225">
    <property type="protein sequence ID" value="CAH0725370.1"/>
    <property type="molecule type" value="Genomic_DNA"/>
</dbReference>
<dbReference type="GO" id="GO:0006508">
    <property type="term" value="P:proteolysis"/>
    <property type="evidence" value="ECO:0007669"/>
    <property type="project" value="TreeGrafter"/>
</dbReference>
<dbReference type="InterPro" id="IPR050344">
    <property type="entry name" value="Peptidase_M1_aminopeptidases"/>
</dbReference>
<sequence length="854" mass="100320">MEIFACILFFVSFTSAFVVEEECLNYTVYPVQYDLTLDPYIYADGRSYYNGRIIITIIANAPNINVIELDAKDLEINSGSVQVFDKNINLVNEYRPYEFDKSRGKLYIYLRQPLQQYSVSRTQYFIHISFSKTVELNSDGIFVVKYENEQGNSEYLYTTRLAPNRAKYFFPCFDNPQFEAVFKFKVNILPPRRDFQQCNTTLVIANKLKEQRSEDNYTVIESISSPQVALHQVGFHHSNFGHREITAKNINDTLKIWAPVQFLKHYTFIIEFGKTIIDLIHEYASINRPLVYGPINIVGVPKILNGYEICSWNLLTIGNNRLANIYKYTSIKQIQQMEFELAQQLSRIWLGNPGELQRTRWKEEWFKEGISNYIAFYLLAQYNHGYVIMGFRRPIDIYGIQMKHKAMAVDWHHSTPALATFNRTLAIEIPSRYKELVAMKTASLLWMVENWLGSEKFHQALIKYINSKRGQYISLADFMTNLDLDTVECLHQFFNGSTSSRVLSSWFHQSRYPVVNVQVFRDRDPNAIQLKQKKFSLIEHEKTDSNYLIPISYIVQNNENCFNCFQPRFTIGMQTYTFRENLNGGWIILNRNASGYYRVNYDEQTWRLIAKTLKEDHSAINELNRAEIVNDVLALYAAGDLHEDISREVLDYLNKEISFFVWESVITGFEFLKIEDVKMTKTLYGEWQQFMQNKISSIYRRLFKSTEQYPKTRLFRSSIIEFACELKYKQCLDDMREHYENFYKYKARLNPDFREACYYNIMQNGANKITSKLNIFELEDKNTAEHKFQNENRFLYRIPVGEPRPSYIIKTTTTTTSTTENSVTSSQMINKGMMSTASLFFIILGIFLNLMNNN</sequence>
<dbReference type="Pfam" id="PF01433">
    <property type="entry name" value="Peptidase_M1"/>
    <property type="match status" value="1"/>
</dbReference>
<dbReference type="GO" id="GO:0005615">
    <property type="term" value="C:extracellular space"/>
    <property type="evidence" value="ECO:0007669"/>
    <property type="project" value="TreeGrafter"/>
</dbReference>
<accession>A0A8J9YG53</accession>